<evidence type="ECO:0000313" key="2">
    <source>
        <dbReference type="EMBL" id="RPB00741.1"/>
    </source>
</evidence>
<dbReference type="Pfam" id="PF14223">
    <property type="entry name" value="Retrotran_gag_2"/>
    <property type="match status" value="1"/>
</dbReference>
<reference evidence="2 3" key="1">
    <citation type="journal article" date="2018" name="Nat. Ecol. Evol.">
        <title>Pezizomycetes genomes reveal the molecular basis of ectomycorrhizal truffle lifestyle.</title>
        <authorList>
            <person name="Murat C."/>
            <person name="Payen T."/>
            <person name="Noel B."/>
            <person name="Kuo A."/>
            <person name="Morin E."/>
            <person name="Chen J."/>
            <person name="Kohler A."/>
            <person name="Krizsan K."/>
            <person name="Balestrini R."/>
            <person name="Da Silva C."/>
            <person name="Montanini B."/>
            <person name="Hainaut M."/>
            <person name="Levati E."/>
            <person name="Barry K.W."/>
            <person name="Belfiori B."/>
            <person name="Cichocki N."/>
            <person name="Clum A."/>
            <person name="Dockter R.B."/>
            <person name="Fauchery L."/>
            <person name="Guy J."/>
            <person name="Iotti M."/>
            <person name="Le Tacon F."/>
            <person name="Lindquist E.A."/>
            <person name="Lipzen A."/>
            <person name="Malagnac F."/>
            <person name="Mello A."/>
            <person name="Molinier V."/>
            <person name="Miyauchi S."/>
            <person name="Poulain J."/>
            <person name="Riccioni C."/>
            <person name="Rubini A."/>
            <person name="Sitrit Y."/>
            <person name="Splivallo R."/>
            <person name="Traeger S."/>
            <person name="Wang M."/>
            <person name="Zifcakova L."/>
            <person name="Wipf D."/>
            <person name="Zambonelli A."/>
            <person name="Paolocci F."/>
            <person name="Nowrousian M."/>
            <person name="Ottonello S."/>
            <person name="Baldrian P."/>
            <person name="Spatafora J.W."/>
            <person name="Henrissat B."/>
            <person name="Nagy L.G."/>
            <person name="Aury J.M."/>
            <person name="Wincker P."/>
            <person name="Grigoriev I.V."/>
            <person name="Bonfante P."/>
            <person name="Martin F.M."/>
        </authorList>
    </citation>
    <scope>NUCLEOTIDE SEQUENCE [LARGE SCALE GENOMIC DNA]</scope>
    <source>
        <strain evidence="2 3">120613-1</strain>
    </source>
</reference>
<dbReference type="EMBL" id="ML120378">
    <property type="protein sequence ID" value="RPB00741.1"/>
    <property type="molecule type" value="Genomic_DNA"/>
</dbReference>
<name>A0A3N4JX94_9PEZI</name>
<dbReference type="Proteomes" id="UP000276215">
    <property type="component" value="Unassembled WGS sequence"/>
</dbReference>
<dbReference type="OrthoDB" id="8063676at2759"/>
<feature type="non-terminal residue" evidence="2">
    <location>
        <position position="1"/>
    </location>
</feature>
<evidence type="ECO:0000313" key="1">
    <source>
        <dbReference type="EMBL" id="RPB00738.1"/>
    </source>
</evidence>
<gene>
    <name evidence="2" type="ORF">L873DRAFT_1679418</name>
    <name evidence="1" type="ORF">L873DRAFT_1679496</name>
</gene>
<dbReference type="AlphaFoldDB" id="A0A3N4JX94"/>
<organism evidence="2 3">
    <name type="scientific">Choiromyces venosus 120613-1</name>
    <dbReference type="NCBI Taxonomy" id="1336337"/>
    <lineage>
        <taxon>Eukaryota</taxon>
        <taxon>Fungi</taxon>
        <taxon>Dikarya</taxon>
        <taxon>Ascomycota</taxon>
        <taxon>Pezizomycotina</taxon>
        <taxon>Pezizomycetes</taxon>
        <taxon>Pezizales</taxon>
        <taxon>Tuberaceae</taxon>
        <taxon>Choiromyces</taxon>
    </lineage>
</organism>
<accession>A0A3N4JX94</accession>
<protein>
    <submittedName>
        <fullName evidence="2">Uncharacterized protein</fullName>
    </submittedName>
</protein>
<dbReference type="EMBL" id="ML120378">
    <property type="protein sequence ID" value="RPB00738.1"/>
    <property type="molecule type" value="Genomic_DNA"/>
</dbReference>
<keyword evidence="3" id="KW-1185">Reference proteome</keyword>
<sequence>EEEPPITRYTQWKDFQTRKGTTYVVIFVSCMPEIQKDLSGQDGPADMWDQFREKLDTTASHAGCTMIARQFNQSKPEPNQPIQKCRSRLLQFCRRLAGTEQVISDEAFSSHLISRLPATFNSLVDIILHQPEG</sequence>
<evidence type="ECO:0000313" key="3">
    <source>
        <dbReference type="Proteomes" id="UP000276215"/>
    </source>
</evidence>
<proteinExistence type="predicted"/>
<dbReference type="STRING" id="1336337.A0A3N4JX94"/>